<dbReference type="OrthoDB" id="2579055at2"/>
<keyword evidence="1" id="KW-0472">Membrane</keyword>
<feature type="transmembrane region" description="Helical" evidence="1">
    <location>
        <begin position="163"/>
        <end position="183"/>
    </location>
</feature>
<proteinExistence type="predicted"/>
<feature type="transmembrane region" description="Helical" evidence="1">
    <location>
        <begin position="92"/>
        <end position="125"/>
    </location>
</feature>
<dbReference type="PANTHER" id="PTHR37305:SF1">
    <property type="entry name" value="MEMBRANE PROTEIN"/>
    <property type="match status" value="1"/>
</dbReference>
<sequence length="238" mass="26301">MLLRYLKCEHQKFLYDRWAIIIAAGIMIFVPVIVLTLEPYMGSASGNTAVSKLIQGFYLGQAGHTVLAALYFGQEYKRSTLRTSLLSTPKRWLFLLSKLLCIMTWIVIILVVSAILSFAAISIALPENLSAGEALRYLLPAFLSTVELAAITCAVVILTRSMIVSMAVMVSLILGLGSILLQYCGQMKYIPVISAMNVFFEVKLPIYPNVSTGLSIQAIWAIVLLSAAFFAFSKRYVR</sequence>
<dbReference type="Proteomes" id="UP000004259">
    <property type="component" value="Unassembled WGS sequence"/>
</dbReference>
<feature type="transmembrane region" description="Helical" evidence="1">
    <location>
        <begin position="20"/>
        <end position="41"/>
    </location>
</feature>
<evidence type="ECO:0000256" key="1">
    <source>
        <dbReference type="SAM" id="Phobius"/>
    </source>
</evidence>
<feature type="transmembrane region" description="Helical" evidence="1">
    <location>
        <begin position="214"/>
        <end position="232"/>
    </location>
</feature>
<evidence type="ECO:0000313" key="3">
    <source>
        <dbReference type="Proteomes" id="UP000004259"/>
    </source>
</evidence>
<dbReference type="eggNOG" id="ENOG50335YE">
    <property type="taxonomic scope" value="Bacteria"/>
</dbReference>
<reference evidence="2 3" key="1">
    <citation type="submission" date="2011-02" db="EMBL/GenBank/DDBJ databases">
        <authorList>
            <person name="Nelson K.E."/>
            <person name="Sutton G."/>
            <person name="Torralba M."/>
            <person name="Durkin S."/>
            <person name="Harkins D."/>
            <person name="Montgomery R."/>
            <person name="Ziemer C."/>
            <person name="Klaassens E."/>
            <person name="Ocuiv P."/>
            <person name="Morrison M."/>
        </authorList>
    </citation>
    <scope>NUCLEOTIDE SEQUENCE [LARGE SCALE GENOMIC DNA]</scope>
    <source>
        <strain evidence="2 3">8</strain>
    </source>
</reference>
<organism evidence="2 3">
    <name type="scientific">Ruminococcus albus 8</name>
    <dbReference type="NCBI Taxonomy" id="246199"/>
    <lineage>
        <taxon>Bacteria</taxon>
        <taxon>Bacillati</taxon>
        <taxon>Bacillota</taxon>
        <taxon>Clostridia</taxon>
        <taxon>Eubacteriales</taxon>
        <taxon>Oscillospiraceae</taxon>
        <taxon>Ruminococcus</taxon>
    </lineage>
</organism>
<keyword evidence="1" id="KW-1133">Transmembrane helix</keyword>
<gene>
    <name evidence="2" type="ORF">CUS_6315</name>
</gene>
<dbReference type="EMBL" id="ADKM02000123">
    <property type="protein sequence ID" value="EGC01635.1"/>
    <property type="molecule type" value="Genomic_DNA"/>
</dbReference>
<dbReference type="RefSeq" id="WP_002852405.1">
    <property type="nucleotide sequence ID" value="NZ_ADKM02000123.1"/>
</dbReference>
<comment type="caution">
    <text evidence="2">The sequence shown here is derived from an EMBL/GenBank/DDBJ whole genome shotgun (WGS) entry which is preliminary data.</text>
</comment>
<name>E9SG96_RUMAL</name>
<dbReference type="AlphaFoldDB" id="E9SG96"/>
<dbReference type="STRING" id="246199.CUS_6315"/>
<protein>
    <submittedName>
        <fullName evidence="2">Putative membrane protein</fullName>
    </submittedName>
</protein>
<evidence type="ECO:0000313" key="2">
    <source>
        <dbReference type="EMBL" id="EGC01635.1"/>
    </source>
</evidence>
<keyword evidence="3" id="KW-1185">Reference proteome</keyword>
<keyword evidence="1" id="KW-0812">Transmembrane</keyword>
<dbReference type="Pfam" id="PF12730">
    <property type="entry name" value="ABC2_membrane_4"/>
    <property type="match status" value="1"/>
</dbReference>
<accession>E9SG96</accession>
<dbReference type="PANTHER" id="PTHR37305">
    <property type="entry name" value="INTEGRAL MEMBRANE PROTEIN-RELATED"/>
    <property type="match status" value="1"/>
</dbReference>
<feature type="transmembrane region" description="Helical" evidence="1">
    <location>
        <begin position="137"/>
        <end position="158"/>
    </location>
</feature>
<feature type="transmembrane region" description="Helical" evidence="1">
    <location>
        <begin position="53"/>
        <end position="72"/>
    </location>
</feature>